<dbReference type="CDD" id="cd09610">
    <property type="entry name" value="M3B_PepF"/>
    <property type="match status" value="1"/>
</dbReference>
<feature type="domain" description="Oligopeptidase F N-terminal" evidence="8">
    <location>
        <begin position="126"/>
        <end position="195"/>
    </location>
</feature>
<sequence>MPGPMSFDANEATKGASLGNLPEWDLTDLYPAPDAPELTADIDALEAKVNDFAARYQGKLADLTAPQMLEAIEAYQVIDIIAGRIMSYAGLRYYQNTVDAARAKQLGDLQGRITDITTPLVFFSLEFNRIPDATYDAVFTAPDGPARYRPVFDRMRAMRPHQLSDELEQFLHDNSVVGAAAWNRLFDETTAALTFEVDGETLSLEETLNLLTEHDRAKREAAAHALAKVFGDNVKLFARIHNTLAKEKAIEDKWRKMPTPQYGRHLSNHVEPEVVEALRNAVTAAYPRLSHRYYALKAKWLGLDKLQVWDRNAPLPTETPKTIDWTEARATVLDAYGSFSPKLAELAEPFFDKGWIDAAAKPGKAPGAFAHPTVTTVHPYVLLNYLGKPRDVMTLAHELGHGVHQRLAAGQGELLASTPLTLAETASVFGEMLTFRALLAKTTDPAQKKALLAGKVEDMINTVVRQIAFYDFECKLHAARAEGELTPDDINALWMSVQAESLGPVFEFMPGYETFWTYVPHFVHSPFYVYAYAFGDGLVNALYAAYEDGLPDFQQKYFDLLSAGGSKHHKELLAPFGLDASDPQFWDKGLSMIEGFIDELEALEA</sequence>
<evidence type="ECO:0000256" key="5">
    <source>
        <dbReference type="ARBA" id="ARBA00023049"/>
    </source>
</evidence>
<dbReference type="PANTHER" id="PTHR11804:SF5">
    <property type="entry name" value="OLIGOENDOPEPTIDASE F"/>
    <property type="match status" value="1"/>
</dbReference>
<keyword evidence="4 6" id="KW-0862">Zinc</keyword>
<evidence type="ECO:0000313" key="9">
    <source>
        <dbReference type="EMBL" id="MBK4216327.1"/>
    </source>
</evidence>
<evidence type="ECO:0000256" key="1">
    <source>
        <dbReference type="ARBA" id="ARBA00022670"/>
    </source>
</evidence>
<dbReference type="Proteomes" id="UP000640485">
    <property type="component" value="Unassembled WGS sequence"/>
</dbReference>
<evidence type="ECO:0000259" key="8">
    <source>
        <dbReference type="Pfam" id="PF08439"/>
    </source>
</evidence>
<dbReference type="GO" id="GO:0006518">
    <property type="term" value="P:peptide metabolic process"/>
    <property type="evidence" value="ECO:0007669"/>
    <property type="project" value="TreeGrafter"/>
</dbReference>
<evidence type="ECO:0000256" key="2">
    <source>
        <dbReference type="ARBA" id="ARBA00022723"/>
    </source>
</evidence>
<evidence type="ECO:0000259" key="7">
    <source>
        <dbReference type="Pfam" id="PF01432"/>
    </source>
</evidence>
<dbReference type="AlphaFoldDB" id="A0A934SEC0"/>
<evidence type="ECO:0000256" key="3">
    <source>
        <dbReference type="ARBA" id="ARBA00022801"/>
    </source>
</evidence>
<organism evidence="9 10">
    <name type="scientific">Paracoccus caeni</name>
    <dbReference type="NCBI Taxonomy" id="657651"/>
    <lineage>
        <taxon>Bacteria</taxon>
        <taxon>Pseudomonadati</taxon>
        <taxon>Pseudomonadota</taxon>
        <taxon>Alphaproteobacteria</taxon>
        <taxon>Rhodobacterales</taxon>
        <taxon>Paracoccaceae</taxon>
        <taxon>Paracoccus</taxon>
    </lineage>
</organism>
<dbReference type="InterPro" id="IPR045090">
    <property type="entry name" value="Pept_M3A_M3B"/>
</dbReference>
<feature type="domain" description="Peptidase M3A/M3B catalytic" evidence="7">
    <location>
        <begin position="212"/>
        <end position="590"/>
    </location>
</feature>
<dbReference type="GO" id="GO:0006508">
    <property type="term" value="P:proteolysis"/>
    <property type="evidence" value="ECO:0007669"/>
    <property type="project" value="UniProtKB-KW"/>
</dbReference>
<dbReference type="PANTHER" id="PTHR11804">
    <property type="entry name" value="PROTEASE M3 THIMET OLIGOPEPTIDASE-RELATED"/>
    <property type="match status" value="1"/>
</dbReference>
<dbReference type="GO" id="GO:0004222">
    <property type="term" value="F:metalloendopeptidase activity"/>
    <property type="evidence" value="ECO:0007669"/>
    <property type="project" value="InterPro"/>
</dbReference>
<keyword evidence="5 6" id="KW-0482">Metalloprotease</keyword>
<dbReference type="RefSeq" id="WP_200686105.1">
    <property type="nucleotide sequence ID" value="NZ_JAEPRQ010000003.1"/>
</dbReference>
<reference evidence="9" key="1">
    <citation type="submission" date="2021-01" db="EMBL/GenBank/DDBJ databases">
        <title>Paracoccus amoyensis sp. nov., isolated from the surface seawater along the coast of Xiamen Island, China.</title>
        <authorList>
            <person name="Lyu L."/>
        </authorList>
    </citation>
    <scope>NUCLEOTIDE SEQUENCE</scope>
    <source>
        <strain evidence="9">MJ17</strain>
    </source>
</reference>
<gene>
    <name evidence="9" type="ORF">JJJ17_10365</name>
</gene>
<protein>
    <submittedName>
        <fullName evidence="9">M3 family oligoendopeptidase</fullName>
    </submittedName>
</protein>
<dbReference type="SUPFAM" id="SSF55486">
    <property type="entry name" value="Metalloproteases ('zincins'), catalytic domain"/>
    <property type="match status" value="1"/>
</dbReference>
<comment type="caution">
    <text evidence="9">The sequence shown here is derived from an EMBL/GenBank/DDBJ whole genome shotgun (WGS) entry which is preliminary data.</text>
</comment>
<comment type="similarity">
    <text evidence="6">Belongs to the peptidase M3 family.</text>
</comment>
<keyword evidence="2 6" id="KW-0479">Metal-binding</keyword>
<dbReference type="NCBIfam" id="TIGR02290">
    <property type="entry name" value="M3_fam_3"/>
    <property type="match status" value="1"/>
</dbReference>
<evidence type="ECO:0000313" key="10">
    <source>
        <dbReference type="Proteomes" id="UP000640485"/>
    </source>
</evidence>
<comment type="cofactor">
    <cofactor evidence="6">
        <name>Zn(2+)</name>
        <dbReference type="ChEBI" id="CHEBI:29105"/>
    </cofactor>
    <text evidence="6">Binds 1 zinc ion.</text>
</comment>
<dbReference type="InterPro" id="IPR011977">
    <property type="entry name" value="Pept_M3B_clade3"/>
</dbReference>
<keyword evidence="10" id="KW-1185">Reference proteome</keyword>
<dbReference type="InterPro" id="IPR001567">
    <property type="entry name" value="Pept_M3A_M3B_dom"/>
</dbReference>
<proteinExistence type="inferred from homology"/>
<evidence type="ECO:0000256" key="4">
    <source>
        <dbReference type="ARBA" id="ARBA00022833"/>
    </source>
</evidence>
<dbReference type="EMBL" id="JAEPRQ010000003">
    <property type="protein sequence ID" value="MBK4216327.1"/>
    <property type="molecule type" value="Genomic_DNA"/>
</dbReference>
<dbReference type="Gene3D" id="1.20.140.70">
    <property type="entry name" value="Oligopeptidase f, N-terminal domain"/>
    <property type="match status" value="1"/>
</dbReference>
<dbReference type="GO" id="GO:0046872">
    <property type="term" value="F:metal ion binding"/>
    <property type="evidence" value="ECO:0007669"/>
    <property type="project" value="UniProtKB-UniRule"/>
</dbReference>
<dbReference type="InterPro" id="IPR013647">
    <property type="entry name" value="OligopepF_N_dom"/>
</dbReference>
<dbReference type="Gene3D" id="1.10.1370.20">
    <property type="entry name" value="Oligoendopeptidase f, C-terminal domain"/>
    <property type="match status" value="1"/>
</dbReference>
<keyword evidence="1 6" id="KW-0645">Protease</keyword>
<dbReference type="Pfam" id="PF01432">
    <property type="entry name" value="Peptidase_M3"/>
    <property type="match status" value="1"/>
</dbReference>
<dbReference type="InterPro" id="IPR042088">
    <property type="entry name" value="OligoPept_F_C"/>
</dbReference>
<keyword evidence="3 6" id="KW-0378">Hydrolase</keyword>
<accession>A0A934SEC0</accession>
<name>A0A934SEC0_9RHOB</name>
<evidence type="ECO:0000256" key="6">
    <source>
        <dbReference type="RuleBase" id="RU003435"/>
    </source>
</evidence>
<dbReference type="Pfam" id="PF08439">
    <property type="entry name" value="Peptidase_M3_N"/>
    <property type="match status" value="1"/>
</dbReference>